<dbReference type="AlphaFoldDB" id="A0AA36CHZ2"/>
<dbReference type="EMBL" id="CATQJA010001735">
    <property type="protein sequence ID" value="CAJ0568395.1"/>
    <property type="molecule type" value="Genomic_DNA"/>
</dbReference>
<feature type="transmembrane region" description="Helical" evidence="1">
    <location>
        <begin position="66"/>
        <end position="84"/>
    </location>
</feature>
<proteinExistence type="predicted"/>
<evidence type="ECO:0000313" key="3">
    <source>
        <dbReference type="Proteomes" id="UP001177023"/>
    </source>
</evidence>
<name>A0AA36CHZ2_9BILA</name>
<accession>A0AA36CHZ2</accession>
<keyword evidence="1" id="KW-0472">Membrane</keyword>
<keyword evidence="1" id="KW-0812">Transmembrane</keyword>
<reference evidence="2" key="1">
    <citation type="submission" date="2023-06" db="EMBL/GenBank/DDBJ databases">
        <authorList>
            <person name="Delattre M."/>
        </authorList>
    </citation>
    <scope>NUCLEOTIDE SEQUENCE</scope>
    <source>
        <strain evidence="2">AF72</strain>
    </source>
</reference>
<evidence type="ECO:0000313" key="2">
    <source>
        <dbReference type="EMBL" id="CAJ0568395.1"/>
    </source>
</evidence>
<dbReference type="Proteomes" id="UP001177023">
    <property type="component" value="Unassembled WGS sequence"/>
</dbReference>
<feature type="non-terminal residue" evidence="2">
    <location>
        <position position="1"/>
    </location>
</feature>
<evidence type="ECO:0000256" key="1">
    <source>
        <dbReference type="SAM" id="Phobius"/>
    </source>
</evidence>
<protein>
    <submittedName>
        <fullName evidence="2">Uncharacterized protein</fullName>
    </submittedName>
</protein>
<sequence length="103" mass="11427">IEKIVTNALSTTIYFYTEIDGVPITADIIIEDMAQLTPQHVSAVLRYPLEKLQTERLLEETQENKWWLIVAIAGIGIAILLIGWEIGKKFACPDSAQELGAGD</sequence>
<gene>
    <name evidence="2" type="ORF">MSPICULIGERA_LOCUS6915</name>
</gene>
<feature type="non-terminal residue" evidence="2">
    <location>
        <position position="103"/>
    </location>
</feature>
<comment type="caution">
    <text evidence="2">The sequence shown here is derived from an EMBL/GenBank/DDBJ whole genome shotgun (WGS) entry which is preliminary data.</text>
</comment>
<keyword evidence="1" id="KW-1133">Transmembrane helix</keyword>
<organism evidence="2 3">
    <name type="scientific">Mesorhabditis spiculigera</name>
    <dbReference type="NCBI Taxonomy" id="96644"/>
    <lineage>
        <taxon>Eukaryota</taxon>
        <taxon>Metazoa</taxon>
        <taxon>Ecdysozoa</taxon>
        <taxon>Nematoda</taxon>
        <taxon>Chromadorea</taxon>
        <taxon>Rhabditida</taxon>
        <taxon>Rhabditina</taxon>
        <taxon>Rhabditomorpha</taxon>
        <taxon>Rhabditoidea</taxon>
        <taxon>Rhabditidae</taxon>
        <taxon>Mesorhabditinae</taxon>
        <taxon>Mesorhabditis</taxon>
    </lineage>
</organism>
<keyword evidence="3" id="KW-1185">Reference proteome</keyword>